<protein>
    <submittedName>
        <fullName evidence="3">Aspartate racemase</fullName>
    </submittedName>
</protein>
<dbReference type="EMBL" id="SRHE01000003">
    <property type="protein sequence ID" value="TWW12710.1"/>
    <property type="molecule type" value="Genomic_DNA"/>
</dbReference>
<dbReference type="PANTHER" id="PTHR21198:SF7">
    <property type="entry name" value="ASPARTATE-GLUTAMATE RACEMASE FAMILY"/>
    <property type="match status" value="1"/>
</dbReference>
<evidence type="ECO:0000256" key="2">
    <source>
        <dbReference type="ARBA" id="ARBA00023235"/>
    </source>
</evidence>
<dbReference type="Pfam" id="PF01177">
    <property type="entry name" value="Asp_Glu_race"/>
    <property type="match status" value="1"/>
</dbReference>
<dbReference type="AlphaFoldDB" id="A0A5C6ME97"/>
<dbReference type="GO" id="GO:0047661">
    <property type="term" value="F:amino-acid racemase activity"/>
    <property type="evidence" value="ECO:0007669"/>
    <property type="project" value="InterPro"/>
</dbReference>
<dbReference type="InterPro" id="IPR001920">
    <property type="entry name" value="Asp/Glu_race"/>
</dbReference>
<gene>
    <name evidence="3" type="primary">ygeA</name>
    <name evidence="3" type="ORF">E3A20_00490</name>
</gene>
<comment type="similarity">
    <text evidence="1">Belongs to the aspartate/glutamate racemases family.</text>
</comment>
<dbReference type="Gene3D" id="3.40.50.1860">
    <property type="match status" value="2"/>
</dbReference>
<name>A0A5C6ME97_9PLAN</name>
<reference evidence="3 4" key="2">
    <citation type="submission" date="2019-08" db="EMBL/GenBank/DDBJ databases">
        <authorList>
            <person name="Henke P."/>
        </authorList>
    </citation>
    <scope>NUCLEOTIDE SEQUENCE [LARGE SCALE GENOMIC DNA]</scope>
    <source>
        <strain evidence="3">Phe10_nw2017</strain>
    </source>
</reference>
<proteinExistence type="inferred from homology"/>
<evidence type="ECO:0000313" key="3">
    <source>
        <dbReference type="EMBL" id="TWW12710.1"/>
    </source>
</evidence>
<keyword evidence="2" id="KW-0413">Isomerase</keyword>
<dbReference type="InterPro" id="IPR015942">
    <property type="entry name" value="Asp/Glu/hydantoin_racemase"/>
</dbReference>
<evidence type="ECO:0000313" key="4">
    <source>
        <dbReference type="Proteomes" id="UP000321083"/>
    </source>
</evidence>
<evidence type="ECO:0000256" key="1">
    <source>
        <dbReference type="ARBA" id="ARBA00007847"/>
    </source>
</evidence>
<dbReference type="InterPro" id="IPR004380">
    <property type="entry name" value="Asp_race"/>
</dbReference>
<reference evidence="3 4" key="1">
    <citation type="submission" date="2019-08" db="EMBL/GenBank/DDBJ databases">
        <title>100 year-old enigma solved: identification of Planctomyces bekefii, the type genus and species of the phylum Planctomycetes.</title>
        <authorList>
            <person name="Svetlana D.N."/>
            <person name="Overmann J."/>
        </authorList>
    </citation>
    <scope>NUCLEOTIDE SEQUENCE [LARGE SCALE GENOMIC DNA]</scope>
    <source>
        <strain evidence="3">Phe10_nw2017</strain>
    </source>
</reference>
<dbReference type="Proteomes" id="UP000321083">
    <property type="component" value="Unassembled WGS sequence"/>
</dbReference>
<keyword evidence="4" id="KW-1185">Reference proteome</keyword>
<dbReference type="NCBIfam" id="TIGR00035">
    <property type="entry name" value="asp_race"/>
    <property type="match status" value="1"/>
</dbReference>
<organism evidence="3 4">
    <name type="scientific">Planctomyces bekefii</name>
    <dbReference type="NCBI Taxonomy" id="1653850"/>
    <lineage>
        <taxon>Bacteria</taxon>
        <taxon>Pseudomonadati</taxon>
        <taxon>Planctomycetota</taxon>
        <taxon>Planctomycetia</taxon>
        <taxon>Planctomycetales</taxon>
        <taxon>Planctomycetaceae</taxon>
        <taxon>Planctomyces</taxon>
    </lineage>
</organism>
<dbReference type="PANTHER" id="PTHR21198">
    <property type="entry name" value="GLUTAMATE RACEMASE"/>
    <property type="match status" value="1"/>
</dbReference>
<comment type="caution">
    <text evidence="3">The sequence shown here is derived from an EMBL/GenBank/DDBJ whole genome shotgun (WGS) entry which is preliminary data.</text>
</comment>
<accession>A0A5C6ME97</accession>
<sequence>MKVIGLIGGMSCESSAEYYRLINKAIQAHLGGLSSANLILNSLNFQEIYELQKLGDWSRLQEIIIQAGQSLERAGADCILICTNLMHKCASELKKNISIPLIHIAEASGELMKAQEIKKILLLGTIYTMEEDFYSKVLLEGFGIETIIPSQEDRIIVSNIIYDELCKGVIKPESRQEYLRIINQSPQEGACAALLACTEIPLLLKNGDADIPLYETTQIHIDKAVEFALNPSAT</sequence>
<dbReference type="SUPFAM" id="SSF53681">
    <property type="entry name" value="Aspartate/glutamate racemase"/>
    <property type="match status" value="2"/>
</dbReference>